<keyword evidence="2 6" id="KW-0132">Cell division</keyword>
<gene>
    <name evidence="8" type="ORF">WJX74_003566</name>
</gene>
<dbReference type="InterPro" id="IPR016901">
    <property type="entry name" value="APC10/Doc1"/>
</dbReference>
<evidence type="ECO:0000256" key="6">
    <source>
        <dbReference type="PIRNR" id="PIRNR028841"/>
    </source>
</evidence>
<dbReference type="GO" id="GO:0070979">
    <property type="term" value="P:protein K11-linked ubiquitination"/>
    <property type="evidence" value="ECO:0007669"/>
    <property type="project" value="TreeGrafter"/>
</dbReference>
<sequence>MASKTGLPASGPDSHEIGKLAVWTVTSAKPGNGVELLRDDRDDTYWQSDGMQPHLINIHFQKKVRLTALGLLLDYKLDESYTPNKVAVRAGATFHDLKEIKCIDLEEPAGWTIVALQPPNHSGDLKACFVQLAILSNHQNGRDTHVRQIKIFGPRQDITKLAGKRLGYSSLDFQQHAVVSCSNHQAAQMPDVWHHL</sequence>
<comment type="similarity">
    <text evidence="1 6">Belongs to the APC10 family.</text>
</comment>
<dbReference type="PANTHER" id="PTHR12936:SF0">
    <property type="entry name" value="ANAPHASE-PROMOTING COMPLEX SUBUNIT 10"/>
    <property type="match status" value="1"/>
</dbReference>
<dbReference type="Proteomes" id="UP001438707">
    <property type="component" value="Unassembled WGS sequence"/>
</dbReference>
<feature type="domain" description="DOC" evidence="7">
    <location>
        <begin position="1"/>
        <end position="178"/>
    </location>
</feature>
<evidence type="ECO:0000256" key="3">
    <source>
        <dbReference type="ARBA" id="ARBA00022776"/>
    </source>
</evidence>
<proteinExistence type="inferred from homology"/>
<accession>A0AAW1S6T3</accession>
<dbReference type="FunFam" id="2.60.120.260:FF:000122">
    <property type="entry name" value="Anaphase-promoting complex subunit 10"/>
    <property type="match status" value="1"/>
</dbReference>
<keyword evidence="5 6" id="KW-0131">Cell cycle</keyword>
<evidence type="ECO:0000313" key="9">
    <source>
        <dbReference type="Proteomes" id="UP001438707"/>
    </source>
</evidence>
<evidence type="ECO:0000256" key="2">
    <source>
        <dbReference type="ARBA" id="ARBA00022618"/>
    </source>
</evidence>
<dbReference type="CDD" id="cd08366">
    <property type="entry name" value="APC10"/>
    <property type="match status" value="1"/>
</dbReference>
<dbReference type="EMBL" id="JALJOS010000003">
    <property type="protein sequence ID" value="KAK9841307.1"/>
    <property type="molecule type" value="Genomic_DNA"/>
</dbReference>
<keyword evidence="9" id="KW-1185">Reference proteome</keyword>
<evidence type="ECO:0000256" key="4">
    <source>
        <dbReference type="ARBA" id="ARBA00022786"/>
    </source>
</evidence>
<dbReference type="GO" id="GO:0031145">
    <property type="term" value="P:anaphase-promoting complex-dependent catabolic process"/>
    <property type="evidence" value="ECO:0007669"/>
    <property type="project" value="InterPro"/>
</dbReference>
<dbReference type="PANTHER" id="PTHR12936">
    <property type="entry name" value="ANAPHASE-PROMOTING COMPLEX 10"/>
    <property type="match status" value="1"/>
</dbReference>
<dbReference type="Gene3D" id="2.60.120.260">
    <property type="entry name" value="Galactose-binding domain-like"/>
    <property type="match status" value="1"/>
</dbReference>
<dbReference type="InterPro" id="IPR004939">
    <property type="entry name" value="APC_su10/DOC_dom"/>
</dbReference>
<evidence type="ECO:0000256" key="1">
    <source>
        <dbReference type="ARBA" id="ARBA00006762"/>
    </source>
</evidence>
<reference evidence="8 9" key="1">
    <citation type="journal article" date="2024" name="Nat. Commun.">
        <title>Phylogenomics reveals the evolutionary origins of lichenization in chlorophyte algae.</title>
        <authorList>
            <person name="Puginier C."/>
            <person name="Libourel C."/>
            <person name="Otte J."/>
            <person name="Skaloud P."/>
            <person name="Haon M."/>
            <person name="Grisel S."/>
            <person name="Petersen M."/>
            <person name="Berrin J.G."/>
            <person name="Delaux P.M."/>
            <person name="Dal Grande F."/>
            <person name="Keller J."/>
        </authorList>
    </citation>
    <scope>NUCLEOTIDE SEQUENCE [LARGE SCALE GENOMIC DNA]</scope>
    <source>
        <strain evidence="8 9">SAG 2145</strain>
    </source>
</reference>
<keyword evidence="3 6" id="KW-0498">Mitosis</keyword>
<dbReference type="GO" id="GO:0051301">
    <property type="term" value="P:cell division"/>
    <property type="evidence" value="ECO:0007669"/>
    <property type="project" value="UniProtKB-KW"/>
</dbReference>
<dbReference type="AlphaFoldDB" id="A0AAW1S6T3"/>
<dbReference type="PIRSF" id="PIRSF028841">
    <property type="entry name" value="APC10_sub"/>
    <property type="match status" value="1"/>
</dbReference>
<evidence type="ECO:0000259" key="7">
    <source>
        <dbReference type="PROSITE" id="PS51284"/>
    </source>
</evidence>
<dbReference type="GO" id="GO:0005680">
    <property type="term" value="C:anaphase-promoting complex"/>
    <property type="evidence" value="ECO:0007669"/>
    <property type="project" value="InterPro"/>
</dbReference>
<protein>
    <recommendedName>
        <fullName evidence="6">Anaphase-promoting complex subunit 10</fullName>
    </recommendedName>
</protein>
<dbReference type="InterPro" id="IPR008979">
    <property type="entry name" value="Galactose-bd-like_sf"/>
</dbReference>
<keyword evidence="4 6" id="KW-0833">Ubl conjugation pathway</keyword>
<organism evidence="8 9">
    <name type="scientific">Apatococcus lobatus</name>
    <dbReference type="NCBI Taxonomy" id="904363"/>
    <lineage>
        <taxon>Eukaryota</taxon>
        <taxon>Viridiplantae</taxon>
        <taxon>Chlorophyta</taxon>
        <taxon>core chlorophytes</taxon>
        <taxon>Trebouxiophyceae</taxon>
        <taxon>Chlorellales</taxon>
        <taxon>Chlorellaceae</taxon>
        <taxon>Apatococcus</taxon>
    </lineage>
</organism>
<evidence type="ECO:0000313" key="8">
    <source>
        <dbReference type="EMBL" id="KAK9841307.1"/>
    </source>
</evidence>
<dbReference type="PROSITE" id="PS51284">
    <property type="entry name" value="DOC"/>
    <property type="match status" value="1"/>
</dbReference>
<name>A0AAW1S6T3_9CHLO</name>
<dbReference type="Pfam" id="PF03256">
    <property type="entry name" value="ANAPC10"/>
    <property type="match status" value="1"/>
</dbReference>
<comment type="function">
    <text evidence="6">Component of the anaphase promoting complex/cyclosome (APC/C), a cell cycle-regulated E3 ubiquitin-protein ligase complex that controls progression through mitosis and the G1 phase of the cell cycle.</text>
</comment>
<dbReference type="SUPFAM" id="SSF49785">
    <property type="entry name" value="Galactose-binding domain-like"/>
    <property type="match status" value="1"/>
</dbReference>
<evidence type="ECO:0000256" key="5">
    <source>
        <dbReference type="ARBA" id="ARBA00023306"/>
    </source>
</evidence>
<comment type="caution">
    <text evidence="8">The sequence shown here is derived from an EMBL/GenBank/DDBJ whole genome shotgun (WGS) entry which is preliminary data.</text>
</comment>
<dbReference type="SMART" id="SM01337">
    <property type="entry name" value="APC10"/>
    <property type="match status" value="1"/>
</dbReference>